<dbReference type="AlphaFoldDB" id="U2Q583"/>
<dbReference type="eggNOG" id="COG1670">
    <property type="taxonomic scope" value="Bacteria"/>
</dbReference>
<dbReference type="GO" id="GO:0016747">
    <property type="term" value="F:acyltransferase activity, transferring groups other than amino-acyl groups"/>
    <property type="evidence" value="ECO:0007669"/>
    <property type="project" value="InterPro"/>
</dbReference>
<dbReference type="HOGENOM" id="CLU_013985_3_1_9"/>
<organism evidence="2 3">
    <name type="scientific">Clostridium intestinale URNW</name>
    <dbReference type="NCBI Taxonomy" id="1294142"/>
    <lineage>
        <taxon>Bacteria</taxon>
        <taxon>Bacillati</taxon>
        <taxon>Bacillota</taxon>
        <taxon>Clostridia</taxon>
        <taxon>Eubacteriales</taxon>
        <taxon>Clostridiaceae</taxon>
        <taxon>Clostridium</taxon>
    </lineage>
</organism>
<name>U2Q583_9CLOT</name>
<dbReference type="Proteomes" id="UP000016721">
    <property type="component" value="Unassembled WGS sequence"/>
</dbReference>
<dbReference type="InterPro" id="IPR016181">
    <property type="entry name" value="Acyl_CoA_acyltransferase"/>
</dbReference>
<dbReference type="Pfam" id="PF13302">
    <property type="entry name" value="Acetyltransf_3"/>
    <property type="match status" value="1"/>
</dbReference>
<evidence type="ECO:0000313" key="2">
    <source>
        <dbReference type="EMBL" id="ERK31284.1"/>
    </source>
</evidence>
<reference evidence="2 3" key="1">
    <citation type="journal article" date="2013" name="Genome Announc.">
        <title>Draft Genome Sequence of the Hydrogen- and Ethanol-Producing Bacterium Clostridium intestinale Strain URNW.</title>
        <authorList>
            <person name="Lal S."/>
            <person name="Ramachandran U."/>
            <person name="Zhang X."/>
            <person name="Sparling R."/>
            <person name="Levin D.B."/>
        </authorList>
    </citation>
    <scope>NUCLEOTIDE SEQUENCE [LARGE SCALE GENOMIC DNA]</scope>
    <source>
        <strain evidence="2 3">URNW</strain>
    </source>
</reference>
<protein>
    <recommendedName>
        <fullName evidence="1">N-acetyltransferase domain-containing protein</fullName>
    </recommendedName>
</protein>
<dbReference type="Gene3D" id="3.40.630.30">
    <property type="match status" value="1"/>
</dbReference>
<dbReference type="STRING" id="1294142.CINTURNW_2535"/>
<dbReference type="PROSITE" id="PS51186">
    <property type="entry name" value="GNAT"/>
    <property type="match status" value="1"/>
</dbReference>
<dbReference type="RefSeq" id="WP_021802524.1">
    <property type="nucleotide sequence ID" value="NZ_KI273145.1"/>
</dbReference>
<evidence type="ECO:0000313" key="3">
    <source>
        <dbReference type="Proteomes" id="UP000016721"/>
    </source>
</evidence>
<comment type="caution">
    <text evidence="2">The sequence shown here is derived from an EMBL/GenBank/DDBJ whole genome shotgun (WGS) entry which is preliminary data.</text>
</comment>
<feature type="domain" description="N-acetyltransferase" evidence="1">
    <location>
        <begin position="8"/>
        <end position="179"/>
    </location>
</feature>
<dbReference type="PANTHER" id="PTHR43792">
    <property type="entry name" value="GNAT FAMILY, PUTATIVE (AFU_ORTHOLOGUE AFUA_3G00765)-RELATED-RELATED"/>
    <property type="match status" value="1"/>
</dbReference>
<dbReference type="OrthoDB" id="275901at2"/>
<dbReference type="SUPFAM" id="SSF55729">
    <property type="entry name" value="Acyl-CoA N-acyltransferases (Nat)"/>
    <property type="match status" value="1"/>
</dbReference>
<proteinExistence type="predicted"/>
<dbReference type="InterPro" id="IPR000182">
    <property type="entry name" value="GNAT_dom"/>
</dbReference>
<dbReference type="InterPro" id="IPR051531">
    <property type="entry name" value="N-acetyltransferase"/>
</dbReference>
<accession>U2Q583</accession>
<dbReference type="EMBL" id="APJA01000012">
    <property type="protein sequence ID" value="ERK31284.1"/>
    <property type="molecule type" value="Genomic_DNA"/>
</dbReference>
<sequence>MRIETKRINIRDFERKDADILYRIVREKDILRFMPDWAENGASPKDYFEYIDWHQTQKDSTDIYENKRYVIALPDTDEMIGMVGMGLEDTLNEIEIAYFMSEKYKNKGYTKEAVETLVEWCFKASDINYLILTIDCANIPSCNLAEKCGFELFEKRTPIGHRQPNMESDSYFYYRKYRTL</sequence>
<evidence type="ECO:0000259" key="1">
    <source>
        <dbReference type="PROSITE" id="PS51186"/>
    </source>
</evidence>
<dbReference type="PATRIC" id="fig|1294142.3.peg.2620"/>
<keyword evidence="3" id="KW-1185">Reference proteome</keyword>
<gene>
    <name evidence="2" type="ORF">CINTURNW_2535</name>
</gene>